<reference evidence="2" key="1">
    <citation type="journal article" date="2015" name="Nature">
        <title>Complex archaea that bridge the gap between prokaryotes and eukaryotes.</title>
        <authorList>
            <person name="Spang A."/>
            <person name="Saw J.H."/>
            <person name="Jorgensen S.L."/>
            <person name="Zaremba-Niedzwiedzka K."/>
            <person name="Martijn J."/>
            <person name="Lind A.E."/>
            <person name="van Eijk R."/>
            <person name="Schleper C."/>
            <person name="Guy L."/>
            <person name="Ettema T.J."/>
        </authorList>
    </citation>
    <scope>NUCLEOTIDE SEQUENCE</scope>
</reference>
<evidence type="ECO:0000313" key="2">
    <source>
        <dbReference type="EMBL" id="KKL92438.1"/>
    </source>
</evidence>
<feature type="compositionally biased region" description="Basic residues" evidence="1">
    <location>
        <begin position="116"/>
        <end position="131"/>
    </location>
</feature>
<feature type="region of interest" description="Disordered" evidence="1">
    <location>
        <begin position="112"/>
        <end position="131"/>
    </location>
</feature>
<name>A0A0F9G1A9_9ZZZZ</name>
<accession>A0A0F9G1A9</accession>
<organism evidence="2">
    <name type="scientific">marine sediment metagenome</name>
    <dbReference type="NCBI Taxonomy" id="412755"/>
    <lineage>
        <taxon>unclassified sequences</taxon>
        <taxon>metagenomes</taxon>
        <taxon>ecological metagenomes</taxon>
    </lineage>
</organism>
<dbReference type="EMBL" id="LAZR01019462">
    <property type="protein sequence ID" value="KKL92438.1"/>
    <property type="molecule type" value="Genomic_DNA"/>
</dbReference>
<gene>
    <name evidence="2" type="ORF">LCGC14_1884690</name>
</gene>
<proteinExistence type="predicted"/>
<sequence length="131" mass="14625">MIEFNDVTGLVTGNPGRHFYKMDSISDDAIEEYKSRGAEIVKMDKVSHAYALKLKTARNHFLAQEKLGSVRAAQELEDPGLTRLRDIRQAAVDETKAKDEVAEAKLVEVKAEKAARAKAKRDSKPKKGKKK</sequence>
<comment type="caution">
    <text evidence="2">The sequence shown here is derived from an EMBL/GenBank/DDBJ whole genome shotgun (WGS) entry which is preliminary data.</text>
</comment>
<evidence type="ECO:0000256" key="1">
    <source>
        <dbReference type="SAM" id="MobiDB-lite"/>
    </source>
</evidence>
<protein>
    <submittedName>
        <fullName evidence="2">Uncharacterized protein</fullName>
    </submittedName>
</protein>
<dbReference type="AlphaFoldDB" id="A0A0F9G1A9"/>